<dbReference type="AlphaFoldDB" id="A0A158EK11"/>
<dbReference type="OrthoDB" id="6195523at2"/>
<keyword evidence="2" id="KW-1185">Reference proteome</keyword>
<name>A0A158EK11_9BURK</name>
<evidence type="ECO:0000313" key="2">
    <source>
        <dbReference type="Proteomes" id="UP000071859"/>
    </source>
</evidence>
<sequence length="162" mass="18148">MDILDTLRQAPSAELYRLYLAIGKMLDDPRRILEVRQRLHLGMAVSYIGDNPLGPPSQGTIAELRHTQAVVQDNASRRHWAIPYAAIVPDSAARIHPEPAPPPRAKREEFFIGDTVGFTDKHLNERIGTIVRLNSKTASIAVTDSEGHWRVSYGLLRHIVDL</sequence>
<dbReference type="Proteomes" id="UP000071859">
    <property type="component" value="Unassembled WGS sequence"/>
</dbReference>
<reference evidence="1" key="1">
    <citation type="submission" date="2016-01" db="EMBL/GenBank/DDBJ databases">
        <authorList>
            <person name="Peeters C."/>
        </authorList>
    </citation>
    <scope>NUCLEOTIDE SEQUENCE</scope>
    <source>
        <strain evidence="1">LMG 29321</strain>
    </source>
</reference>
<accession>A0A158EK11</accession>
<organism evidence="1 2">
    <name type="scientific">Caballeronia calidae</name>
    <dbReference type="NCBI Taxonomy" id="1777139"/>
    <lineage>
        <taxon>Bacteria</taxon>
        <taxon>Pseudomonadati</taxon>
        <taxon>Pseudomonadota</taxon>
        <taxon>Betaproteobacteria</taxon>
        <taxon>Burkholderiales</taxon>
        <taxon>Burkholderiaceae</taxon>
        <taxon>Caballeronia</taxon>
    </lineage>
</organism>
<gene>
    <name evidence="1" type="ORF">AWB78_07962</name>
</gene>
<protein>
    <submittedName>
        <fullName evidence="1">Uncharacterized protein</fullName>
    </submittedName>
</protein>
<evidence type="ECO:0000313" key="1">
    <source>
        <dbReference type="EMBL" id="SAL06247.1"/>
    </source>
</evidence>
<dbReference type="RefSeq" id="WP_062612154.1">
    <property type="nucleotide sequence ID" value="NZ_FCOX02000107.1"/>
</dbReference>
<dbReference type="EMBL" id="FCOX02000107">
    <property type="protein sequence ID" value="SAL06247.1"/>
    <property type="molecule type" value="Genomic_DNA"/>
</dbReference>
<proteinExistence type="predicted"/>
<comment type="caution">
    <text evidence="1">The sequence shown here is derived from an EMBL/GenBank/DDBJ whole genome shotgun (WGS) entry which is preliminary data.</text>
</comment>